<evidence type="ECO:0000256" key="3">
    <source>
        <dbReference type="ARBA" id="ARBA00022833"/>
    </source>
</evidence>
<dbReference type="AlphaFoldDB" id="A0A137P869"/>
<evidence type="ECO:0000256" key="1">
    <source>
        <dbReference type="ARBA" id="ARBA00005613"/>
    </source>
</evidence>
<organism evidence="6 7">
    <name type="scientific">Conidiobolus coronatus (strain ATCC 28846 / CBS 209.66 / NRRL 28638)</name>
    <name type="common">Delacroixia coronata</name>
    <dbReference type="NCBI Taxonomy" id="796925"/>
    <lineage>
        <taxon>Eukaryota</taxon>
        <taxon>Fungi</taxon>
        <taxon>Fungi incertae sedis</taxon>
        <taxon>Zoopagomycota</taxon>
        <taxon>Entomophthoromycotina</taxon>
        <taxon>Entomophthoromycetes</taxon>
        <taxon>Entomophthorales</taxon>
        <taxon>Ancylistaceae</taxon>
        <taxon>Conidiobolus</taxon>
    </lineage>
</organism>
<dbReference type="OrthoDB" id="6407410at2759"/>
<dbReference type="InterPro" id="IPR039058">
    <property type="entry name" value="Yippee_fam"/>
</dbReference>
<dbReference type="GO" id="GO:0046872">
    <property type="term" value="F:metal ion binding"/>
    <property type="evidence" value="ECO:0007669"/>
    <property type="project" value="UniProtKB-KW"/>
</dbReference>
<evidence type="ECO:0000313" key="6">
    <source>
        <dbReference type="EMBL" id="KXN71207.1"/>
    </source>
</evidence>
<keyword evidence="3" id="KW-0862">Zinc</keyword>
<reference evidence="6 7" key="1">
    <citation type="journal article" date="2015" name="Genome Biol. Evol.">
        <title>Phylogenomic analyses indicate that early fungi evolved digesting cell walls of algal ancestors of land plants.</title>
        <authorList>
            <person name="Chang Y."/>
            <person name="Wang S."/>
            <person name="Sekimoto S."/>
            <person name="Aerts A.L."/>
            <person name="Choi C."/>
            <person name="Clum A."/>
            <person name="LaButti K.M."/>
            <person name="Lindquist E.A."/>
            <person name="Yee Ngan C."/>
            <person name="Ohm R.A."/>
            <person name="Salamov A.A."/>
            <person name="Grigoriev I.V."/>
            <person name="Spatafora J.W."/>
            <person name="Berbee M.L."/>
        </authorList>
    </citation>
    <scope>NUCLEOTIDE SEQUENCE [LARGE SCALE GENOMIC DNA]</scope>
    <source>
        <strain evidence="6 7">NRRL 28638</strain>
    </source>
</reference>
<evidence type="ECO:0000313" key="7">
    <source>
        <dbReference type="Proteomes" id="UP000070444"/>
    </source>
</evidence>
<evidence type="ECO:0000256" key="2">
    <source>
        <dbReference type="ARBA" id="ARBA00022723"/>
    </source>
</evidence>
<evidence type="ECO:0000256" key="4">
    <source>
        <dbReference type="RuleBase" id="RU110713"/>
    </source>
</evidence>
<protein>
    <recommendedName>
        <fullName evidence="4">Protein yippee-like</fullName>
    </recommendedName>
</protein>
<feature type="domain" description="Yippee" evidence="5">
    <location>
        <begin position="13"/>
        <end position="110"/>
    </location>
</feature>
<comment type="similarity">
    <text evidence="1 4">Belongs to the yippee family.</text>
</comment>
<dbReference type="STRING" id="796925.A0A137P869"/>
<dbReference type="PROSITE" id="PS51792">
    <property type="entry name" value="YIPPEE"/>
    <property type="match status" value="1"/>
</dbReference>
<proteinExistence type="inferred from homology"/>
<keyword evidence="7" id="KW-1185">Reference proteome</keyword>
<accession>A0A137P869</accession>
<dbReference type="EMBL" id="KQ964480">
    <property type="protein sequence ID" value="KXN71207.1"/>
    <property type="molecule type" value="Genomic_DNA"/>
</dbReference>
<dbReference type="OMA" id="SSRIYGC"/>
<dbReference type="PANTHER" id="PTHR13848">
    <property type="entry name" value="PROTEIN YIPPEE-LIKE CG15309-RELATED"/>
    <property type="match status" value="1"/>
</dbReference>
<dbReference type="Proteomes" id="UP000070444">
    <property type="component" value="Unassembled WGS sequence"/>
</dbReference>
<keyword evidence="2" id="KW-0479">Metal-binding</keyword>
<gene>
    <name evidence="6" type="ORF">CONCODRAFT_78459</name>
</gene>
<evidence type="ECO:0000259" key="5">
    <source>
        <dbReference type="PROSITE" id="PS51792"/>
    </source>
</evidence>
<dbReference type="Pfam" id="PF03226">
    <property type="entry name" value="Yippee-Mis18"/>
    <property type="match status" value="1"/>
</dbReference>
<dbReference type="InterPro" id="IPR034751">
    <property type="entry name" value="Yippee"/>
</dbReference>
<name>A0A137P869_CONC2</name>
<dbReference type="InterPro" id="IPR004910">
    <property type="entry name" value="Yippee/Mis18/Cereblon"/>
</dbReference>
<sequence>MGLIYREYLRGSRVLACCSCKTHLSTRDEIISKSFHGQHGQAYLFKHVVNVLEGLPEDRNMLTGLHTVCDISCVSCETILGWKYLRAFEESQKYKEGMFILERPLFTTISTASSDD</sequence>